<accession>A0A0K8TV79</accession>
<feature type="non-terminal residue" evidence="2">
    <location>
        <position position="1"/>
    </location>
</feature>
<keyword evidence="1" id="KW-0472">Membrane</keyword>
<keyword evidence="1" id="KW-0812">Transmembrane</keyword>
<dbReference type="EMBL" id="GCVM01000019">
    <property type="protein sequence ID" value="JAI17970.1"/>
    <property type="molecule type" value="Transcribed_RNA"/>
</dbReference>
<protein>
    <submittedName>
        <fullName evidence="2">Ctr_Ikot_13 conopeptide</fullName>
    </submittedName>
</protein>
<name>A0A0K8TV79_CONTD</name>
<sequence length="119" mass="13753">AVNMWMTHIVFVTVVMAATVIGSTALQKQELNRNDRDIQECCADKANECLRIDGCYQSQEESCAEWCYYTDTSSCGDQADVVCCFDYQYCMTECLFPHQDLYPEMLGDCYDYCKEYEQC</sequence>
<evidence type="ECO:0000313" key="2">
    <source>
        <dbReference type="EMBL" id="JAI17970.1"/>
    </source>
</evidence>
<feature type="transmembrane region" description="Helical" evidence="1">
    <location>
        <begin position="6"/>
        <end position="26"/>
    </location>
</feature>
<keyword evidence="1" id="KW-1133">Transmembrane helix</keyword>
<dbReference type="AlphaFoldDB" id="A0A0K8TV79"/>
<reference evidence="2" key="1">
    <citation type="submission" date="2015-04" db="EMBL/GenBank/DDBJ databases">
        <authorList>
            <person name="Syromyatnikov M.Y."/>
            <person name="Popov V.N."/>
        </authorList>
    </citation>
    <scope>NUCLEOTIDE SEQUENCE</scope>
    <source>
        <tissue evidence="2">Venom duct</tissue>
    </source>
</reference>
<evidence type="ECO:0000256" key="1">
    <source>
        <dbReference type="SAM" id="Phobius"/>
    </source>
</evidence>
<organism evidence="2">
    <name type="scientific">Conus tribblei</name>
    <name type="common">Tribble's cone</name>
    <name type="synonym">Splinoconus tribblei</name>
    <dbReference type="NCBI Taxonomy" id="101761"/>
    <lineage>
        <taxon>Eukaryota</taxon>
        <taxon>Metazoa</taxon>
        <taxon>Spiralia</taxon>
        <taxon>Lophotrochozoa</taxon>
        <taxon>Mollusca</taxon>
        <taxon>Gastropoda</taxon>
        <taxon>Caenogastropoda</taxon>
        <taxon>Neogastropoda</taxon>
        <taxon>Conoidea</taxon>
        <taxon>Conidae</taxon>
        <taxon>Conus</taxon>
        <taxon>Splinoconus</taxon>
    </lineage>
</organism>
<proteinExistence type="predicted"/>